<name>A0A370I3Z6_9NOCA</name>
<comment type="caution">
    <text evidence="1">The sequence shown here is derived from an EMBL/GenBank/DDBJ whole genome shotgun (WGS) entry which is preliminary data.</text>
</comment>
<keyword evidence="2" id="KW-1185">Reference proteome</keyword>
<evidence type="ECO:0000313" key="2">
    <source>
        <dbReference type="Proteomes" id="UP000254869"/>
    </source>
</evidence>
<accession>A0A370I3Z6</accession>
<reference evidence="1 2" key="1">
    <citation type="submission" date="2018-07" db="EMBL/GenBank/DDBJ databases">
        <title>Genomic Encyclopedia of Type Strains, Phase IV (KMG-IV): sequencing the most valuable type-strain genomes for metagenomic binning, comparative biology and taxonomic classification.</title>
        <authorList>
            <person name="Goeker M."/>
        </authorList>
    </citation>
    <scope>NUCLEOTIDE SEQUENCE [LARGE SCALE GENOMIC DNA]</scope>
    <source>
        <strain evidence="1 2">DSM 44290</strain>
    </source>
</reference>
<evidence type="ECO:0000313" key="1">
    <source>
        <dbReference type="EMBL" id="RDI65463.1"/>
    </source>
</evidence>
<gene>
    <name evidence="1" type="ORF">DFR76_106335</name>
</gene>
<sequence length="196" mass="21532">MPRSRIEDVIEGQLAWTEVDLLDIGDNSALRMRSGLEEFGVRVNYLPIGQPRHVLAALGGERIVAPYVIVSCHGDDGRILLPELAGPIAAEQPFTDRMGPKRVRRHLRLAGSTVVCTGCDTGKPALAQAFLDAGADAYFAPTDAPEGHDAFVAVLLLFHQLTIGRPLREAAHRVRTYDDGLTMWKLWERQPVASTR</sequence>
<dbReference type="RefSeq" id="WP_067995522.1">
    <property type="nucleotide sequence ID" value="NZ_QQBC01000006.1"/>
</dbReference>
<dbReference type="AlphaFoldDB" id="A0A370I3Z6"/>
<dbReference type="EMBL" id="QQBC01000006">
    <property type="protein sequence ID" value="RDI65463.1"/>
    <property type="molecule type" value="Genomic_DNA"/>
</dbReference>
<evidence type="ECO:0008006" key="3">
    <source>
        <dbReference type="Google" id="ProtNLM"/>
    </source>
</evidence>
<proteinExistence type="predicted"/>
<organism evidence="1 2">
    <name type="scientific">Nocardia pseudobrasiliensis</name>
    <dbReference type="NCBI Taxonomy" id="45979"/>
    <lineage>
        <taxon>Bacteria</taxon>
        <taxon>Bacillati</taxon>
        <taxon>Actinomycetota</taxon>
        <taxon>Actinomycetes</taxon>
        <taxon>Mycobacteriales</taxon>
        <taxon>Nocardiaceae</taxon>
        <taxon>Nocardia</taxon>
    </lineage>
</organism>
<dbReference type="Proteomes" id="UP000254869">
    <property type="component" value="Unassembled WGS sequence"/>
</dbReference>
<protein>
    <recommendedName>
        <fullName evidence="3">CHAT domain-containing protein</fullName>
    </recommendedName>
</protein>